<feature type="region of interest" description="Disordered" evidence="1">
    <location>
        <begin position="384"/>
        <end position="440"/>
    </location>
</feature>
<feature type="region of interest" description="Disordered" evidence="1">
    <location>
        <begin position="590"/>
        <end position="639"/>
    </location>
</feature>
<protein>
    <submittedName>
        <fullName evidence="2">Uncharacterized protein</fullName>
    </submittedName>
</protein>
<evidence type="ECO:0000256" key="1">
    <source>
        <dbReference type="SAM" id="MobiDB-lite"/>
    </source>
</evidence>
<keyword evidence="3" id="KW-1185">Reference proteome</keyword>
<proteinExistence type="predicted"/>
<evidence type="ECO:0000313" key="3">
    <source>
        <dbReference type="Proteomes" id="UP000053317"/>
    </source>
</evidence>
<dbReference type="Proteomes" id="UP000053317">
    <property type="component" value="Unassembled WGS sequence"/>
</dbReference>
<dbReference type="EMBL" id="LCWF01000217">
    <property type="protein sequence ID" value="KKY14614.1"/>
    <property type="molecule type" value="Genomic_DNA"/>
</dbReference>
<dbReference type="OrthoDB" id="5407653at2759"/>
<organism evidence="2 3">
    <name type="scientific">Phaeomoniella chlamydospora</name>
    <name type="common">Phaeoacremonium chlamydosporum</name>
    <dbReference type="NCBI Taxonomy" id="158046"/>
    <lineage>
        <taxon>Eukaryota</taxon>
        <taxon>Fungi</taxon>
        <taxon>Dikarya</taxon>
        <taxon>Ascomycota</taxon>
        <taxon>Pezizomycotina</taxon>
        <taxon>Eurotiomycetes</taxon>
        <taxon>Chaetothyriomycetidae</taxon>
        <taxon>Phaeomoniellales</taxon>
        <taxon>Phaeomoniellaceae</taxon>
        <taxon>Phaeomoniella</taxon>
    </lineage>
</organism>
<feature type="region of interest" description="Disordered" evidence="1">
    <location>
        <begin position="177"/>
        <end position="252"/>
    </location>
</feature>
<accession>A0A0G2DVD1</accession>
<dbReference type="AlphaFoldDB" id="A0A0G2DVD1"/>
<sequence>MFGSWGNYGLAPPEDLTSKERSPPPSPVRLDFPRSVPQPQTTPLTKSSLRNLRRILLNLKSHEDVKREHLEALNVKVTTDHSFEDLIPVSTQNLIPRNGEGPPSARPQLSNGMPCPGPEKYDIVERELRYSNDDAFRELVRLPPLPGKQRLRITQTRKFWAGLEKMSQYWDTSADQLYEGPVHPEDSVQNGNVADLEGPADAKRIKMDDNRTPSESDPMNIDQKSDELSNKESSQSPSQDQEIRLRYKGRRIGNGRTMPEELREETVRGFVEMIAWCFGCQVTMPSMPPRLSVGTLLFPVRHTFTVTRTPRDRMQARKGFLEGPIFVIQCKNEVSFRNEDDRVGDGHAEATDLFREVGAVLLLAQERARQNQVEILPGSGKWWTTKARWGGGPGGEMEVPPEGVTDEPPTSVTNPAATPPSSENKSKPPPLSPVTEKTSVADSIVAKAERRIARASGKSSSSSGSRRLSLAERWKILKPGSSLWDKKMQYLQIGKVKGDDFDDIYLLSSINTHISLLHVRIHPEYLNWLSINENDSSSHSQPITNSPNASILHIQRTKWYNLFDIDERIQAMNGIWALMAWMMRGGETGEVWPEGKRDPQTANDGKQKSSEEKHGSQQQRNTIPVMASVRTGTATETKS</sequence>
<feature type="compositionally biased region" description="Basic and acidic residues" evidence="1">
    <location>
        <begin position="593"/>
        <end position="615"/>
    </location>
</feature>
<reference evidence="2 3" key="1">
    <citation type="submission" date="2015-05" db="EMBL/GenBank/DDBJ databases">
        <title>Distinctive expansion of gene families associated with plant cell wall degradation and secondary metabolism in the genomes of grapevine trunk pathogens.</title>
        <authorList>
            <person name="Lawrence D.P."/>
            <person name="Travadon R."/>
            <person name="Rolshausen P.E."/>
            <person name="Baumgartner K."/>
        </authorList>
    </citation>
    <scope>NUCLEOTIDE SEQUENCE [LARGE SCALE GENOMIC DNA]</scope>
    <source>
        <strain evidence="2">UCRPC4</strain>
    </source>
</reference>
<feature type="compositionally biased region" description="Polar residues" evidence="1">
    <location>
        <begin position="231"/>
        <end position="240"/>
    </location>
</feature>
<reference evidence="2 3" key="2">
    <citation type="submission" date="2015-05" db="EMBL/GenBank/DDBJ databases">
        <authorList>
            <person name="Morales-Cruz A."/>
            <person name="Amrine K.C."/>
            <person name="Cantu D."/>
        </authorList>
    </citation>
    <scope>NUCLEOTIDE SEQUENCE [LARGE SCALE GENOMIC DNA]</scope>
    <source>
        <strain evidence="2">UCRPC4</strain>
    </source>
</reference>
<feature type="region of interest" description="Disordered" evidence="1">
    <location>
        <begin position="93"/>
        <end position="114"/>
    </location>
</feature>
<comment type="caution">
    <text evidence="2">The sequence shown here is derived from an EMBL/GenBank/DDBJ whole genome shotgun (WGS) entry which is preliminary data.</text>
</comment>
<name>A0A0G2DVD1_PHACM</name>
<feature type="region of interest" description="Disordered" evidence="1">
    <location>
        <begin position="1"/>
        <end position="46"/>
    </location>
</feature>
<feature type="compositionally biased region" description="Polar residues" evidence="1">
    <location>
        <begin position="630"/>
        <end position="639"/>
    </location>
</feature>
<gene>
    <name evidence="2" type="ORF">UCRPC4_g06673</name>
</gene>
<feature type="compositionally biased region" description="Basic and acidic residues" evidence="1">
    <location>
        <begin position="200"/>
        <end position="214"/>
    </location>
</feature>
<evidence type="ECO:0000313" key="2">
    <source>
        <dbReference type="EMBL" id="KKY14614.1"/>
    </source>
</evidence>